<name>A0A4V2RNR5_9BACT</name>
<feature type="site" description="Important for catalytic activity and assists the phosphoryl transfer reaction to Asp8 by balancing charge and orienting the reacting groups" evidence="13">
    <location>
        <position position="146"/>
    </location>
</feature>
<dbReference type="OrthoDB" id="9797743at2"/>
<dbReference type="InterPro" id="IPR023214">
    <property type="entry name" value="HAD_sf"/>
</dbReference>
<dbReference type="InterPro" id="IPR010976">
    <property type="entry name" value="B-phosphoglucomutase_hydrolase"/>
</dbReference>
<dbReference type="GO" id="GO:0000287">
    <property type="term" value="F:magnesium ion binding"/>
    <property type="evidence" value="ECO:0007669"/>
    <property type="project" value="InterPro"/>
</dbReference>
<dbReference type="PANTHER" id="PTHR46193:SF18">
    <property type="entry name" value="HEXITOL PHOSPHATASE B"/>
    <property type="match status" value="1"/>
</dbReference>
<evidence type="ECO:0000256" key="7">
    <source>
        <dbReference type="ARBA" id="ARBA00044926"/>
    </source>
</evidence>
<dbReference type="EC" id="5.4.2.6" evidence="8"/>
<evidence type="ECO:0000256" key="5">
    <source>
        <dbReference type="ARBA" id="ARBA00023235"/>
    </source>
</evidence>
<evidence type="ECO:0000313" key="15">
    <source>
        <dbReference type="Proteomes" id="UP000294830"/>
    </source>
</evidence>
<reference evidence="14 15" key="1">
    <citation type="submission" date="2019-03" db="EMBL/GenBank/DDBJ databases">
        <title>Genomic Encyclopedia of Archaeal and Bacterial Type Strains, Phase II (KMG-II): from individual species to whole genera.</title>
        <authorList>
            <person name="Goeker M."/>
        </authorList>
    </citation>
    <scope>NUCLEOTIDE SEQUENCE [LARGE SCALE GENOMIC DNA]</scope>
    <source>
        <strain evidence="14 15">RL-C</strain>
    </source>
</reference>
<feature type="binding site" evidence="11">
    <location>
        <position position="53"/>
    </location>
    <ligand>
        <name>substrate</name>
    </ligand>
</feature>
<evidence type="ECO:0000256" key="8">
    <source>
        <dbReference type="ARBA" id="ARBA00044968"/>
    </source>
</evidence>
<dbReference type="SFLD" id="SFLDG01129">
    <property type="entry name" value="C1.5:_HAD__Beta-PGM__Phosphata"/>
    <property type="match status" value="1"/>
</dbReference>
<feature type="binding site" evidence="11">
    <location>
        <begin position="45"/>
        <end position="50"/>
    </location>
    <ligand>
        <name>substrate</name>
    </ligand>
</feature>
<dbReference type="InterPro" id="IPR023198">
    <property type="entry name" value="PGP-like_dom2"/>
</dbReference>
<dbReference type="NCBIfam" id="TIGR01990">
    <property type="entry name" value="bPGM"/>
    <property type="match status" value="1"/>
</dbReference>
<evidence type="ECO:0000256" key="12">
    <source>
        <dbReference type="PIRSR" id="PIRSR610972-3"/>
    </source>
</evidence>
<comment type="caution">
    <text evidence="14">The sequence shown here is derived from an EMBL/GenBank/DDBJ whole genome shotgun (WGS) entry which is preliminary data.</text>
</comment>
<feature type="binding site" evidence="12">
    <location>
        <position position="12"/>
    </location>
    <ligand>
        <name>Mg(2+)</name>
        <dbReference type="ChEBI" id="CHEBI:18420"/>
    </ligand>
</feature>
<dbReference type="NCBIfam" id="TIGR02009">
    <property type="entry name" value="PGMB-YQAB-SF"/>
    <property type="match status" value="1"/>
</dbReference>
<feature type="binding site" evidence="12">
    <location>
        <position position="171"/>
    </location>
    <ligand>
        <name>Mg(2+)</name>
        <dbReference type="ChEBI" id="CHEBI:18420"/>
    </ligand>
</feature>
<comment type="catalytic activity">
    <reaction evidence="7">
        <text>beta-D-glucose 1-phosphate = beta-D-glucose 6-phosphate</text>
        <dbReference type="Rhea" id="RHEA:20113"/>
        <dbReference type="ChEBI" id="CHEBI:57684"/>
        <dbReference type="ChEBI" id="CHEBI:58247"/>
        <dbReference type="EC" id="5.4.2.6"/>
    </reaction>
</comment>
<keyword evidence="2" id="KW-0597">Phosphoprotein</keyword>
<evidence type="ECO:0000256" key="4">
    <source>
        <dbReference type="ARBA" id="ARBA00022842"/>
    </source>
</evidence>
<evidence type="ECO:0000313" key="14">
    <source>
        <dbReference type="EMBL" id="TCN64700.1"/>
    </source>
</evidence>
<dbReference type="SFLD" id="SFLDG01135">
    <property type="entry name" value="C1.5.6:_HAD__Beta-PGM__Phospha"/>
    <property type="match status" value="1"/>
</dbReference>
<feature type="binding site" evidence="11">
    <location>
        <begin position="10"/>
        <end position="12"/>
    </location>
    <ligand>
        <name>substrate</name>
    </ligand>
</feature>
<dbReference type="InterPro" id="IPR010972">
    <property type="entry name" value="Beta-PGM"/>
</dbReference>
<dbReference type="Gene3D" id="3.40.50.1000">
    <property type="entry name" value="HAD superfamily/HAD-like"/>
    <property type="match status" value="1"/>
</dbReference>
<dbReference type="GO" id="GO:0008801">
    <property type="term" value="F:beta-phosphoglucomutase activity"/>
    <property type="evidence" value="ECO:0007669"/>
    <property type="project" value="UniProtKB-EC"/>
</dbReference>
<feature type="binding site" evidence="12">
    <location>
        <position position="170"/>
    </location>
    <ligand>
        <name>Mg(2+)</name>
        <dbReference type="ChEBI" id="CHEBI:18420"/>
    </ligand>
</feature>
<feature type="site" description="Important for catalytic activity and assists the phosphoryl transfer reaction to Asp8 by balancing charge and orienting the reacting groups" evidence="13">
    <location>
        <position position="115"/>
    </location>
</feature>
<comment type="similarity">
    <text evidence="1">Belongs to the HAD-like hydrolase superfamily. CbbY/CbbZ/Gph/YieH family.</text>
</comment>
<dbReference type="InterPro" id="IPR036412">
    <property type="entry name" value="HAD-like_sf"/>
</dbReference>
<feature type="active site" description="Proton donor/acceptor" evidence="10">
    <location>
        <position position="10"/>
    </location>
</feature>
<dbReference type="AlphaFoldDB" id="A0A4V2RNR5"/>
<evidence type="ECO:0000256" key="9">
    <source>
        <dbReference type="ARBA" id="ARBA00044991"/>
    </source>
</evidence>
<keyword evidence="15" id="KW-1185">Reference proteome</keyword>
<keyword evidence="6" id="KW-0119">Carbohydrate metabolism</keyword>
<protein>
    <recommendedName>
        <fullName evidence="9">Beta-phosphoglucomutase</fullName>
        <ecNumber evidence="8">5.4.2.6</ecNumber>
    </recommendedName>
</protein>
<evidence type="ECO:0000256" key="6">
    <source>
        <dbReference type="ARBA" id="ARBA00023277"/>
    </source>
</evidence>
<dbReference type="Proteomes" id="UP000294830">
    <property type="component" value="Unassembled WGS sequence"/>
</dbReference>
<accession>A0A4V2RNR5</accession>
<evidence type="ECO:0000256" key="2">
    <source>
        <dbReference type="ARBA" id="ARBA00022553"/>
    </source>
</evidence>
<dbReference type="CDD" id="cd02598">
    <property type="entry name" value="HAD_BPGM"/>
    <property type="match status" value="1"/>
</dbReference>
<evidence type="ECO:0000256" key="10">
    <source>
        <dbReference type="PIRSR" id="PIRSR610972-1"/>
    </source>
</evidence>
<dbReference type="Pfam" id="PF00702">
    <property type="entry name" value="Hydrolase"/>
    <property type="match status" value="1"/>
</dbReference>
<dbReference type="InterPro" id="IPR006439">
    <property type="entry name" value="HAD-SF_hydro_IA"/>
</dbReference>
<feature type="binding site" evidence="11">
    <location>
        <position position="146"/>
    </location>
    <ligand>
        <name>substrate</name>
    </ligand>
</feature>
<dbReference type="GO" id="GO:0005975">
    <property type="term" value="P:carbohydrate metabolic process"/>
    <property type="evidence" value="ECO:0007669"/>
    <property type="project" value="InterPro"/>
</dbReference>
<feature type="binding site" evidence="11">
    <location>
        <position position="26"/>
    </location>
    <ligand>
        <name>substrate</name>
    </ligand>
</feature>
<comment type="cofactor">
    <cofactor evidence="12">
        <name>Mg(2+)</name>
        <dbReference type="ChEBI" id="CHEBI:18420"/>
    </cofactor>
    <text evidence="12">Binds 2 magnesium ions per subunit.</text>
</comment>
<evidence type="ECO:0000256" key="11">
    <source>
        <dbReference type="PIRSR" id="PIRSR610972-2"/>
    </source>
</evidence>
<dbReference type="NCBIfam" id="TIGR01509">
    <property type="entry name" value="HAD-SF-IA-v3"/>
    <property type="match status" value="1"/>
</dbReference>
<organism evidence="14 15">
    <name type="scientific">Acetobacteroides hydrogenigenes</name>
    <dbReference type="NCBI Taxonomy" id="979970"/>
    <lineage>
        <taxon>Bacteria</taxon>
        <taxon>Pseudomonadati</taxon>
        <taxon>Bacteroidota</taxon>
        <taxon>Bacteroidia</taxon>
        <taxon>Bacteroidales</taxon>
        <taxon>Rikenellaceae</taxon>
        <taxon>Acetobacteroides</taxon>
    </lineage>
</organism>
<keyword evidence="3 12" id="KW-0479">Metal-binding</keyword>
<evidence type="ECO:0000256" key="13">
    <source>
        <dbReference type="PIRSR" id="PIRSR610972-4"/>
    </source>
</evidence>
<dbReference type="EMBL" id="SLWB01000012">
    <property type="protein sequence ID" value="TCN64700.1"/>
    <property type="molecule type" value="Genomic_DNA"/>
</dbReference>
<evidence type="ECO:0000256" key="3">
    <source>
        <dbReference type="ARBA" id="ARBA00022723"/>
    </source>
</evidence>
<gene>
    <name evidence="14" type="ORF">CLV25_11227</name>
</gene>
<proteinExistence type="inferred from homology"/>
<evidence type="ECO:0000256" key="1">
    <source>
        <dbReference type="ARBA" id="ARBA00006171"/>
    </source>
</evidence>
<feature type="binding site" evidence="11">
    <location>
        <begin position="115"/>
        <end position="119"/>
    </location>
    <ligand>
        <name>substrate</name>
    </ligand>
</feature>
<dbReference type="SUPFAM" id="SSF56784">
    <property type="entry name" value="HAD-like"/>
    <property type="match status" value="1"/>
</dbReference>
<dbReference type="InterPro" id="IPR051600">
    <property type="entry name" value="Beta-PGM-like"/>
</dbReference>
<keyword evidence="5" id="KW-0413">Isomerase</keyword>
<dbReference type="SFLD" id="SFLDS00003">
    <property type="entry name" value="Haloacid_Dehalogenase"/>
    <property type="match status" value="1"/>
</dbReference>
<dbReference type="RefSeq" id="WP_131839846.1">
    <property type="nucleotide sequence ID" value="NZ_SLWB01000012.1"/>
</dbReference>
<feature type="binding site" evidence="11">
    <location>
        <position position="77"/>
    </location>
    <ligand>
        <name>substrate</name>
    </ligand>
</feature>
<sequence>MRNVKACIFDLDGVIVDTAKYHYLAWRRLAEMLGFEFTEKDNERLKGVSRVRSLEILLEVGNIDATPEQKEKWAHDKNEWYVDYITKMGADEILPGVVPFLVELRQKGIKTAIGSASKNANLILSRLGLMSHFDAIIDGNKVSAAKPDPEVFVAAANVLGVSPEHSVVFEDAEAGIEAAKAGGMFAVGVGSDQILAKADVVIGSLADLNYEKFMCLLNVK</sequence>
<keyword evidence="4 12" id="KW-0460">Magnesium</keyword>
<dbReference type="PANTHER" id="PTHR46193">
    <property type="entry name" value="6-PHOSPHOGLUCONATE PHOSPHATASE"/>
    <property type="match status" value="1"/>
</dbReference>
<dbReference type="Gene3D" id="1.10.150.240">
    <property type="entry name" value="Putative phosphatase, domain 2"/>
    <property type="match status" value="1"/>
</dbReference>
<feature type="active site" description="Proton donor/acceptor" evidence="10">
    <location>
        <position position="12"/>
    </location>
</feature>
<feature type="binding site" evidence="12">
    <location>
        <position position="10"/>
    </location>
    <ligand>
        <name>Mg(2+)</name>
        <dbReference type="ChEBI" id="CHEBI:18420"/>
    </ligand>
</feature>